<feature type="region of interest" description="Disordered" evidence="1">
    <location>
        <begin position="45"/>
        <end position="70"/>
    </location>
</feature>
<reference evidence="2 3" key="1">
    <citation type="journal article" date="2016" name="Environ. Microbiol.">
        <title>Genomic resolution of a cold subsurface aquifer community provides metabolic insights for novel microbes adapted to high CO concentrations.</title>
        <authorList>
            <person name="Probst A.J."/>
            <person name="Castelle C.J."/>
            <person name="Singh A."/>
            <person name="Brown C.T."/>
            <person name="Anantharaman K."/>
            <person name="Sharon I."/>
            <person name="Hug L.A."/>
            <person name="Burstein D."/>
            <person name="Emerson J.B."/>
            <person name="Thomas B.C."/>
            <person name="Banfield J.F."/>
        </authorList>
    </citation>
    <scope>NUCLEOTIDE SEQUENCE [LARGE SCALE GENOMIC DNA]</scope>
    <source>
        <strain evidence="2">CG1_02_47_37</strain>
    </source>
</reference>
<protein>
    <submittedName>
        <fullName evidence="2">Uncharacterized protein</fullName>
    </submittedName>
</protein>
<sequence>MTKKSFSLIGVLLILILTLTIVKPAKANWYVNRQGWLIYEANPNVLGDEDEDNKKENEEKKEKPRLESKKEVEYFDAGQNAWIKVKTEDGQLKLEAETEDGEKTDLGEDEDNELEIEPDEDDDKIRVATGSADGEMVFSRNRVRARTNFPLSVDLTTNELIVTTPNGVKRVSILPDQAIANLLANGVIDRVESTDPAAEPEVELTETDGEPAYEVSGESDQNSWVLCQLKLRLKSRSRPKPAKLPVPNRLS</sequence>
<feature type="compositionally biased region" description="Basic and acidic residues" evidence="1">
    <location>
        <begin position="52"/>
        <end position="70"/>
    </location>
</feature>
<feature type="region of interest" description="Disordered" evidence="1">
    <location>
        <begin position="192"/>
        <end position="220"/>
    </location>
</feature>
<evidence type="ECO:0000313" key="2">
    <source>
        <dbReference type="EMBL" id="OIN89452.1"/>
    </source>
</evidence>
<proteinExistence type="predicted"/>
<evidence type="ECO:0000256" key="1">
    <source>
        <dbReference type="SAM" id="MobiDB-lite"/>
    </source>
</evidence>
<comment type="caution">
    <text evidence="2">The sequence shown here is derived from an EMBL/GenBank/DDBJ whole genome shotgun (WGS) entry which is preliminary data.</text>
</comment>
<evidence type="ECO:0000313" key="3">
    <source>
        <dbReference type="Proteomes" id="UP000183144"/>
    </source>
</evidence>
<accession>A0A1J4RT11</accession>
<feature type="compositionally biased region" description="Basic and acidic residues" evidence="1">
    <location>
        <begin position="93"/>
        <end position="106"/>
    </location>
</feature>
<organism evidence="2 3">
    <name type="scientific">Candidatus Beckwithbacteria bacterium CG1_02_47_37</name>
    <dbReference type="NCBI Taxonomy" id="1805034"/>
    <lineage>
        <taxon>Bacteria</taxon>
        <taxon>Candidatus Beckwithiibacteriota</taxon>
    </lineage>
</organism>
<name>A0A1J4RT11_9BACT</name>
<feature type="compositionally biased region" description="Acidic residues" evidence="1">
    <location>
        <begin position="107"/>
        <end position="122"/>
    </location>
</feature>
<gene>
    <name evidence="2" type="ORF">AUJ59_01535</name>
</gene>
<dbReference type="Proteomes" id="UP000183144">
    <property type="component" value="Unassembled WGS sequence"/>
</dbReference>
<feature type="compositionally biased region" description="Acidic residues" evidence="1">
    <location>
        <begin position="198"/>
        <end position="211"/>
    </location>
</feature>
<dbReference type="AlphaFoldDB" id="A0A1J4RT11"/>
<dbReference type="EMBL" id="MNUI01000029">
    <property type="protein sequence ID" value="OIN89452.1"/>
    <property type="molecule type" value="Genomic_DNA"/>
</dbReference>
<feature type="region of interest" description="Disordered" evidence="1">
    <location>
        <begin position="93"/>
        <end position="122"/>
    </location>
</feature>